<dbReference type="RefSeq" id="WP_072941283.1">
    <property type="nucleotide sequence ID" value="NZ_FNSV01000005.1"/>
</dbReference>
<evidence type="ECO:0000256" key="1">
    <source>
        <dbReference type="ARBA" id="ARBA00005417"/>
    </source>
</evidence>
<gene>
    <name evidence="6" type="ORF">SAMN04490239_8854</name>
</gene>
<comment type="similarity">
    <text evidence="1">Belongs to the ABC transporter superfamily.</text>
</comment>
<dbReference type="GO" id="GO:0055085">
    <property type="term" value="P:transmembrane transport"/>
    <property type="evidence" value="ECO:0007669"/>
    <property type="project" value="UniProtKB-ARBA"/>
</dbReference>
<name>A0A1H5BV32_9NOCA</name>
<dbReference type="PANTHER" id="PTHR43776:SF7">
    <property type="entry name" value="D,D-DIPEPTIDE TRANSPORT ATP-BINDING PROTEIN DDPF-RELATED"/>
    <property type="match status" value="1"/>
</dbReference>
<dbReference type="EMBL" id="FNSV01000005">
    <property type="protein sequence ID" value="SED57954.1"/>
    <property type="molecule type" value="Genomic_DNA"/>
</dbReference>
<keyword evidence="4 6" id="KW-0067">ATP-binding</keyword>
<evidence type="ECO:0000256" key="3">
    <source>
        <dbReference type="ARBA" id="ARBA00022741"/>
    </source>
</evidence>
<dbReference type="Gene3D" id="3.40.50.300">
    <property type="entry name" value="P-loop containing nucleotide triphosphate hydrolases"/>
    <property type="match status" value="2"/>
</dbReference>
<feature type="domain" description="ABC transporter" evidence="5">
    <location>
        <begin position="300"/>
        <end position="543"/>
    </location>
</feature>
<proteinExistence type="inferred from homology"/>
<dbReference type="Pfam" id="PF08352">
    <property type="entry name" value="oligo_HPY"/>
    <property type="match status" value="2"/>
</dbReference>
<feature type="domain" description="ABC transporter" evidence="5">
    <location>
        <begin position="4"/>
        <end position="264"/>
    </location>
</feature>
<keyword evidence="2" id="KW-0813">Transport</keyword>
<dbReference type="GO" id="GO:0015833">
    <property type="term" value="P:peptide transport"/>
    <property type="evidence" value="ECO:0007669"/>
    <property type="project" value="InterPro"/>
</dbReference>
<dbReference type="Proteomes" id="UP000183561">
    <property type="component" value="Unassembled WGS sequence"/>
</dbReference>
<dbReference type="InterPro" id="IPR027417">
    <property type="entry name" value="P-loop_NTPase"/>
</dbReference>
<keyword evidence="3" id="KW-0547">Nucleotide-binding</keyword>
<dbReference type="SMART" id="SM00382">
    <property type="entry name" value="AAA"/>
    <property type="match status" value="2"/>
</dbReference>
<evidence type="ECO:0000256" key="2">
    <source>
        <dbReference type="ARBA" id="ARBA00022448"/>
    </source>
</evidence>
<dbReference type="InterPro" id="IPR050319">
    <property type="entry name" value="ABC_transp_ATP-bind"/>
</dbReference>
<dbReference type="GO" id="GO:0016887">
    <property type="term" value="F:ATP hydrolysis activity"/>
    <property type="evidence" value="ECO:0007669"/>
    <property type="project" value="InterPro"/>
</dbReference>
<dbReference type="OrthoDB" id="8036461at2"/>
<dbReference type="NCBIfam" id="NF008453">
    <property type="entry name" value="PRK11308.1"/>
    <property type="match status" value="2"/>
</dbReference>
<dbReference type="SUPFAM" id="SSF52540">
    <property type="entry name" value="P-loop containing nucleoside triphosphate hydrolases"/>
    <property type="match status" value="2"/>
</dbReference>
<dbReference type="InterPro" id="IPR017871">
    <property type="entry name" value="ABC_transporter-like_CS"/>
</dbReference>
<dbReference type="InterPro" id="IPR003593">
    <property type="entry name" value="AAA+_ATPase"/>
</dbReference>
<dbReference type="AlphaFoldDB" id="A0A1H5BV32"/>
<protein>
    <submittedName>
        <fullName evidence="6">Peptide/nickel transport system ATP-binding protein</fullName>
    </submittedName>
</protein>
<evidence type="ECO:0000313" key="6">
    <source>
        <dbReference type="EMBL" id="SED57954.1"/>
    </source>
</evidence>
<dbReference type="InterPro" id="IPR013563">
    <property type="entry name" value="Oligopep_ABC_C"/>
</dbReference>
<dbReference type="PROSITE" id="PS00211">
    <property type="entry name" value="ABC_TRANSPORTER_1"/>
    <property type="match status" value="1"/>
</dbReference>
<evidence type="ECO:0000259" key="5">
    <source>
        <dbReference type="PROSITE" id="PS50893"/>
    </source>
</evidence>
<sequence length="556" mass="60072">MTLLSFENVEIWYSGRGRSATKAVSGISLDVQAGELVAIVGESGSGKSTLIRSSIGLLPRTSRVSGRILLGGKDVAGWSQNKFARLRGSYVGFVPQDPGVSLNPVKPIGKQLEDALRNRLGKSHLLPFTTSAQRHNLKSQTLKFLELAGLPDPSRIYAKYPHELSGGMKQRVLIAIALSGEPELLIADEPTSALDVTVQKQILDHLDRLRTELGIGILLVTHDLGVALERADRVVVMRSGVVVEEGRSDTLLNHASDPYTRRLLDAAPGLHVGTLEPRPIRVGTLTPHSSAERTSAEYAIEVKGVSKTFHAAHSSAEPVVAADDVSFRVATGTTHSLVGESGAGKSTIARIVAGLRTPDEGEVTLLGQSGAWSRQQLSKRLQFVYQNPYSSLNPRLSVADLITAPLRVHRKDIDRRQRHAIAAELLDGVRLDRKYASRRAGELSGGQTQRVAIARALSLNPEIVILDEAVSALDVSVQAEILQLLVDLQAAYSLTYLFITHDLGVVRLIADTVTVMRHGTVVESGPTAQILDAPKDEYTRRLVDSVPGTEALRIRG</sequence>
<keyword evidence="7" id="KW-1185">Reference proteome</keyword>
<dbReference type="PROSITE" id="PS50893">
    <property type="entry name" value="ABC_TRANSPORTER_2"/>
    <property type="match status" value="2"/>
</dbReference>
<reference evidence="7" key="1">
    <citation type="submission" date="2016-10" db="EMBL/GenBank/DDBJ databases">
        <authorList>
            <person name="Varghese N."/>
            <person name="Submissions S."/>
        </authorList>
    </citation>
    <scope>NUCLEOTIDE SEQUENCE [LARGE SCALE GENOMIC DNA]</scope>
    <source>
        <strain evidence="7">DSM 44498</strain>
    </source>
</reference>
<dbReference type="Pfam" id="PF00005">
    <property type="entry name" value="ABC_tran"/>
    <property type="match status" value="2"/>
</dbReference>
<dbReference type="PANTHER" id="PTHR43776">
    <property type="entry name" value="TRANSPORT ATP-BINDING PROTEIN"/>
    <property type="match status" value="1"/>
</dbReference>
<evidence type="ECO:0000256" key="4">
    <source>
        <dbReference type="ARBA" id="ARBA00022840"/>
    </source>
</evidence>
<evidence type="ECO:0000313" key="7">
    <source>
        <dbReference type="Proteomes" id="UP000183561"/>
    </source>
</evidence>
<organism evidence="6 7">
    <name type="scientific">Rhodococcus koreensis</name>
    <dbReference type="NCBI Taxonomy" id="99653"/>
    <lineage>
        <taxon>Bacteria</taxon>
        <taxon>Bacillati</taxon>
        <taxon>Actinomycetota</taxon>
        <taxon>Actinomycetes</taxon>
        <taxon>Mycobacteriales</taxon>
        <taxon>Nocardiaceae</taxon>
        <taxon>Rhodococcus</taxon>
    </lineage>
</organism>
<accession>A0A1H5BV32</accession>
<dbReference type="CDD" id="cd03257">
    <property type="entry name" value="ABC_NikE_OppD_transporters"/>
    <property type="match status" value="2"/>
</dbReference>
<dbReference type="GO" id="GO:0005524">
    <property type="term" value="F:ATP binding"/>
    <property type="evidence" value="ECO:0007669"/>
    <property type="project" value="UniProtKB-KW"/>
</dbReference>
<dbReference type="InterPro" id="IPR003439">
    <property type="entry name" value="ABC_transporter-like_ATP-bd"/>
</dbReference>